<evidence type="ECO:0000313" key="2">
    <source>
        <dbReference type="Proteomes" id="UP001433508"/>
    </source>
</evidence>
<dbReference type="Proteomes" id="UP001433508">
    <property type="component" value="Unassembled WGS sequence"/>
</dbReference>
<comment type="caution">
    <text evidence="1">The sequence shown here is derived from an EMBL/GenBank/DDBJ whole genome shotgun (WGS) entry which is preliminary data.</text>
</comment>
<proteinExistence type="predicted"/>
<reference evidence="2" key="1">
    <citation type="journal article" date="2024" name="Front. Bioeng. Biotechnol.">
        <title>Genome-scale model development and genomic sequencing of the oleaginous clade Lipomyces.</title>
        <authorList>
            <person name="Czajka J.J."/>
            <person name="Han Y."/>
            <person name="Kim J."/>
            <person name="Mondo S.J."/>
            <person name="Hofstad B.A."/>
            <person name="Robles A."/>
            <person name="Haridas S."/>
            <person name="Riley R."/>
            <person name="LaButti K."/>
            <person name="Pangilinan J."/>
            <person name="Andreopoulos W."/>
            <person name="Lipzen A."/>
            <person name="Yan J."/>
            <person name="Wang M."/>
            <person name="Ng V."/>
            <person name="Grigoriev I.V."/>
            <person name="Spatafora J.W."/>
            <person name="Magnuson J.K."/>
            <person name="Baker S.E."/>
            <person name="Pomraning K.R."/>
        </authorList>
    </citation>
    <scope>NUCLEOTIDE SEQUENCE [LARGE SCALE GENOMIC DNA]</scope>
    <source>
        <strain evidence="2">CBS 7786</strain>
    </source>
</reference>
<organism evidence="1 2">
    <name type="scientific">Lipomyces kononenkoae</name>
    <name type="common">Yeast</name>
    <dbReference type="NCBI Taxonomy" id="34357"/>
    <lineage>
        <taxon>Eukaryota</taxon>
        <taxon>Fungi</taxon>
        <taxon>Dikarya</taxon>
        <taxon>Ascomycota</taxon>
        <taxon>Saccharomycotina</taxon>
        <taxon>Lipomycetes</taxon>
        <taxon>Lipomycetales</taxon>
        <taxon>Lipomycetaceae</taxon>
        <taxon>Lipomyces</taxon>
    </lineage>
</organism>
<dbReference type="EMBL" id="MU971720">
    <property type="protein sequence ID" value="KAK9233679.1"/>
    <property type="molecule type" value="Genomic_DNA"/>
</dbReference>
<feature type="non-terminal residue" evidence="1">
    <location>
        <position position="325"/>
    </location>
</feature>
<keyword evidence="1" id="KW-0378">Hydrolase</keyword>
<protein>
    <submittedName>
        <fullName evidence="1">P-loop containing nucleoside triphosphate hydrolase protein</fullName>
    </submittedName>
</protein>
<name>A0ACC3SQL6_LIPKO</name>
<sequence length="325" mass="36505">MSKTTVIALHEEFSTRRQGIGFFHGDLASAVKEQVLNSWMTGTYKLLFTTSGFGVGIDYDSVTLVIHNEGIWSLVDFVQESGRAGRNNKPAKSIVLLETNWHPNYQKLIAGDAQVIDEYLSPNCFCRRYTIGQYMDGAGFTCLTNTSRVELCDICVATKQLLTSSPGSQENIRELQYPEGPIPVAKRVKVDNIRVMSDNIEDAFGIIIREFRNCVLCAITLQHIHHSHYDALALLIDHGIQTTTYILFNAHLGFKRDGLCHGCGFNLRIVNRQSEHVPGTGCLYNSITRVLCYESFINGRLSASLTDMDPGSLDRRDIRTFSRWL</sequence>
<evidence type="ECO:0000313" key="1">
    <source>
        <dbReference type="EMBL" id="KAK9233679.1"/>
    </source>
</evidence>
<gene>
    <name evidence="1" type="ORF">V1525DRAFT_320320</name>
</gene>
<accession>A0ACC3SQL6</accession>
<keyword evidence="2" id="KW-1185">Reference proteome</keyword>